<comment type="caution">
    <text evidence="1">The sequence shown here is derived from an EMBL/GenBank/DDBJ whole genome shotgun (WGS) entry which is preliminary data.</text>
</comment>
<name>A0A4R2GD52_9BACT</name>
<dbReference type="AlphaFoldDB" id="A0A4R2GD52"/>
<reference evidence="1 2" key="1">
    <citation type="submission" date="2019-03" db="EMBL/GenBank/DDBJ databases">
        <title>Genomic Encyclopedia of Type Strains, Phase IV (KMG-IV): sequencing the most valuable type-strain genomes for metagenomic binning, comparative biology and taxonomic classification.</title>
        <authorList>
            <person name="Goeker M."/>
        </authorList>
    </citation>
    <scope>NUCLEOTIDE SEQUENCE [LARGE SCALE GENOMIC DNA]</scope>
    <source>
        <strain evidence="1 2">DSM 24179</strain>
    </source>
</reference>
<evidence type="ECO:0000313" key="1">
    <source>
        <dbReference type="EMBL" id="TCO05977.1"/>
    </source>
</evidence>
<organism evidence="1 2">
    <name type="scientific">Natronoflexus pectinivorans</name>
    <dbReference type="NCBI Taxonomy" id="682526"/>
    <lineage>
        <taxon>Bacteria</taxon>
        <taxon>Pseudomonadati</taxon>
        <taxon>Bacteroidota</taxon>
        <taxon>Bacteroidia</taxon>
        <taxon>Marinilabiliales</taxon>
        <taxon>Marinilabiliaceae</taxon>
        <taxon>Natronoflexus</taxon>
    </lineage>
</organism>
<dbReference type="Proteomes" id="UP000295221">
    <property type="component" value="Unassembled WGS sequence"/>
</dbReference>
<evidence type="ECO:0000313" key="2">
    <source>
        <dbReference type="Proteomes" id="UP000295221"/>
    </source>
</evidence>
<accession>A0A4R2GD52</accession>
<protein>
    <submittedName>
        <fullName evidence="1">Uncharacterized protein</fullName>
    </submittedName>
</protein>
<proteinExistence type="predicted"/>
<dbReference type="EMBL" id="SLWK01000015">
    <property type="protein sequence ID" value="TCO05977.1"/>
    <property type="molecule type" value="Genomic_DNA"/>
</dbReference>
<gene>
    <name evidence="1" type="ORF">EV194_11528</name>
</gene>
<sequence>MRSNGACAYNVVIRFVWEYFGQIIRVNFVNKTQNMVIIKKVP</sequence>
<keyword evidence="2" id="KW-1185">Reference proteome</keyword>